<dbReference type="AlphaFoldDB" id="A0A511USN9"/>
<feature type="transmembrane region" description="Helical" evidence="5">
    <location>
        <begin position="326"/>
        <end position="345"/>
    </location>
</feature>
<name>A0A511USN9_9GAMM</name>
<keyword evidence="9" id="KW-1185">Reference proteome</keyword>
<feature type="domain" description="NADH:quinone oxidoreductase/Mrp antiporter transmembrane" evidence="7">
    <location>
        <begin position="119"/>
        <end position="414"/>
    </location>
</feature>
<dbReference type="GO" id="GO:0012505">
    <property type="term" value="C:endomembrane system"/>
    <property type="evidence" value="ECO:0007669"/>
    <property type="project" value="UniProtKB-SubCell"/>
</dbReference>
<feature type="transmembrane region" description="Helical" evidence="5">
    <location>
        <begin position="37"/>
        <end position="57"/>
    </location>
</feature>
<feature type="transmembrane region" description="Helical" evidence="5">
    <location>
        <begin position="69"/>
        <end position="90"/>
    </location>
</feature>
<dbReference type="OrthoDB" id="9768329at2"/>
<reference evidence="8 9" key="1">
    <citation type="submission" date="2019-07" db="EMBL/GenBank/DDBJ databases">
        <title>Whole genome shotgun sequence of Halomonas variabilis NBRC 102410.</title>
        <authorList>
            <person name="Hosoyama A."/>
            <person name="Uohara A."/>
            <person name="Ohji S."/>
            <person name="Ichikawa N."/>
        </authorList>
    </citation>
    <scope>NUCLEOTIDE SEQUENCE [LARGE SCALE GENOMIC DNA]</scope>
    <source>
        <strain evidence="8 9">NBRC 102410</strain>
    </source>
</reference>
<feature type="transmembrane region" description="Helical" evidence="5">
    <location>
        <begin position="452"/>
        <end position="470"/>
    </location>
</feature>
<dbReference type="Pfam" id="PF00361">
    <property type="entry name" value="Proton_antipo_M"/>
    <property type="match status" value="1"/>
</dbReference>
<evidence type="ECO:0000256" key="5">
    <source>
        <dbReference type="HAMAP-Rule" id="MF_00445"/>
    </source>
</evidence>
<evidence type="ECO:0000256" key="6">
    <source>
        <dbReference type="RuleBase" id="RU000320"/>
    </source>
</evidence>
<evidence type="ECO:0000313" key="9">
    <source>
        <dbReference type="Proteomes" id="UP000321303"/>
    </source>
</evidence>
<comment type="function">
    <text evidence="5">NDH-1 shuttles electrons from NADH, via FMN and iron-sulfur (Fe-S) centers, to quinones in the respiratory chain. The immediate electron acceptor for the enzyme in this species is believed to be ubiquinone. Couples the redox reaction to proton translocation (for every two electrons transferred, four hydrogen ions are translocated across the cytoplasmic membrane), and thus conserves the redox energy in a proton gradient.</text>
</comment>
<sequence>MLTLTDLVGLLPLVIVAATAILVMLGITWQRHHSGTAALTVGGLALALMSLPLAWAVSASPPLMMLDGIALMGTVLTLASALAIAAMSPHYLTGYTGPQEEFYLLLLCAVTGALGLVASNHMAMLFISLELLSMPLYGMVAYRFRTERSLEAGIKYLVLSAAATAFLLFGMALLYARTGQLEFGALSAALTPALTGGPDPWMLGGAVLIVVGLGFKLSIMPFHLWTPDVYQGGIAPATLVLATISKLAVFLVLLRLMMVVPAFESEWLRNLISLLAFISMVGGNLLALFQLNLKRLLGYSSIAHLGYLLIAVVVEGPLSVETSGVYLFTYVVATLGAFGVIMHVSSPHHGEDAADLHHYRGLFWRSPWLAAVMTLSLLSLAGIPLTAGFIGKFYIIALGVADSRWWLVGGVVAGSAVGLFYYLRVMVTLYLPEPGSQPRESIEGRHKRVGELTLMVIAVLILLLGIYPVPMIDWMAALARAA</sequence>
<keyword evidence="5" id="KW-0813">Transport</keyword>
<feature type="transmembrane region" description="Helical" evidence="5">
    <location>
        <begin position="366"/>
        <end position="385"/>
    </location>
</feature>
<proteinExistence type="inferred from homology"/>
<comment type="caution">
    <text evidence="8">The sequence shown here is derived from an EMBL/GenBank/DDBJ whole genome shotgun (WGS) entry which is preliminary data.</text>
</comment>
<keyword evidence="3 5" id="KW-1133">Transmembrane helix</keyword>
<feature type="transmembrane region" description="Helical" evidence="5">
    <location>
        <begin position="6"/>
        <end position="25"/>
    </location>
</feature>
<keyword evidence="2 5" id="KW-0812">Transmembrane</keyword>
<dbReference type="GO" id="GO:0008137">
    <property type="term" value="F:NADH dehydrogenase (ubiquinone) activity"/>
    <property type="evidence" value="ECO:0007669"/>
    <property type="project" value="InterPro"/>
</dbReference>
<dbReference type="Proteomes" id="UP000321303">
    <property type="component" value="Unassembled WGS sequence"/>
</dbReference>
<dbReference type="GO" id="GO:0050136">
    <property type="term" value="F:NADH dehydrogenase (quinone) (non-electrogenic) activity"/>
    <property type="evidence" value="ECO:0007669"/>
    <property type="project" value="UniProtKB-UniRule"/>
</dbReference>
<evidence type="ECO:0000259" key="7">
    <source>
        <dbReference type="Pfam" id="PF00361"/>
    </source>
</evidence>
<organism evidence="8 9">
    <name type="scientific">Halovibrio variabilis</name>
    <dbReference type="NCBI Taxonomy" id="31910"/>
    <lineage>
        <taxon>Bacteria</taxon>
        <taxon>Pseudomonadati</taxon>
        <taxon>Pseudomonadota</taxon>
        <taxon>Gammaproteobacteria</taxon>
        <taxon>Oceanospirillales</taxon>
        <taxon>Halomonadaceae</taxon>
        <taxon>Halovibrio</taxon>
    </lineage>
</organism>
<gene>
    <name evidence="5 8" type="primary">nuoN</name>
    <name evidence="8" type="ORF">HVA01_32450</name>
</gene>
<evidence type="ECO:0000256" key="1">
    <source>
        <dbReference type="ARBA" id="ARBA00004127"/>
    </source>
</evidence>
<comment type="subunit">
    <text evidence="5">NDH-1 is composed of 14 different subunits. Subunits NuoA, H, J, K, L, M, N constitute the membrane sector of the complex.</text>
</comment>
<dbReference type="HAMAP" id="MF_00445">
    <property type="entry name" value="NDH1_NuoN_1"/>
    <property type="match status" value="1"/>
</dbReference>
<comment type="similarity">
    <text evidence="5">Belongs to the complex I subunit 2 family.</text>
</comment>
<keyword evidence="5" id="KW-1278">Translocase</keyword>
<keyword evidence="5" id="KW-0520">NAD</keyword>
<dbReference type="InterPro" id="IPR001750">
    <property type="entry name" value="ND/Mrp_TM"/>
</dbReference>
<keyword evidence="5" id="KW-1003">Cell membrane</keyword>
<protein>
    <recommendedName>
        <fullName evidence="5">NADH-quinone oxidoreductase subunit N</fullName>
        <ecNumber evidence="5">7.1.1.-</ecNumber>
    </recommendedName>
    <alternativeName>
        <fullName evidence="5">NADH dehydrogenase I subunit N</fullName>
    </alternativeName>
    <alternativeName>
        <fullName evidence="5">NDH-1 subunit N</fullName>
    </alternativeName>
</protein>
<accession>A0A511USN9</accession>
<comment type="subcellular location">
    <subcellularLocation>
        <location evidence="5">Cell membrane</location>
        <topology evidence="5">Multi-pass membrane protein</topology>
    </subcellularLocation>
    <subcellularLocation>
        <location evidence="1">Endomembrane system</location>
        <topology evidence="1">Multi-pass membrane protein</topology>
    </subcellularLocation>
    <subcellularLocation>
        <location evidence="6">Membrane</location>
        <topology evidence="6">Multi-pass membrane protein</topology>
    </subcellularLocation>
</comment>
<keyword evidence="5" id="KW-0874">Quinone</keyword>
<keyword evidence="4 5" id="KW-0472">Membrane</keyword>
<evidence type="ECO:0000256" key="2">
    <source>
        <dbReference type="ARBA" id="ARBA00022692"/>
    </source>
</evidence>
<feature type="transmembrane region" description="Helical" evidence="5">
    <location>
        <begin position="270"/>
        <end position="289"/>
    </location>
</feature>
<dbReference type="NCBIfam" id="NF004439">
    <property type="entry name" value="PRK05777.1-1"/>
    <property type="match status" value="1"/>
</dbReference>
<feature type="transmembrane region" description="Helical" evidence="5">
    <location>
        <begin position="405"/>
        <end position="431"/>
    </location>
</feature>
<evidence type="ECO:0000313" key="8">
    <source>
        <dbReference type="EMBL" id="GEN29599.1"/>
    </source>
</evidence>
<feature type="transmembrane region" description="Helical" evidence="5">
    <location>
        <begin position="296"/>
        <end position="314"/>
    </location>
</feature>
<dbReference type="InterPro" id="IPR010096">
    <property type="entry name" value="NADH-Q_OxRdtase_suN/2"/>
</dbReference>
<dbReference type="GO" id="GO:0005886">
    <property type="term" value="C:plasma membrane"/>
    <property type="evidence" value="ECO:0007669"/>
    <property type="project" value="UniProtKB-SubCell"/>
</dbReference>
<evidence type="ECO:0000256" key="3">
    <source>
        <dbReference type="ARBA" id="ARBA00022989"/>
    </source>
</evidence>
<feature type="transmembrane region" description="Helical" evidence="5">
    <location>
        <begin position="102"/>
        <end position="119"/>
    </location>
</feature>
<comment type="catalytic activity">
    <reaction evidence="5">
        <text>a quinone + NADH + 5 H(+)(in) = a quinol + NAD(+) + 4 H(+)(out)</text>
        <dbReference type="Rhea" id="RHEA:57888"/>
        <dbReference type="ChEBI" id="CHEBI:15378"/>
        <dbReference type="ChEBI" id="CHEBI:24646"/>
        <dbReference type="ChEBI" id="CHEBI:57540"/>
        <dbReference type="ChEBI" id="CHEBI:57945"/>
        <dbReference type="ChEBI" id="CHEBI:132124"/>
    </reaction>
</comment>
<dbReference type="EC" id="7.1.1.-" evidence="5"/>
<dbReference type="GO" id="GO:0048038">
    <property type="term" value="F:quinone binding"/>
    <property type="evidence" value="ECO:0007669"/>
    <property type="project" value="UniProtKB-KW"/>
</dbReference>
<feature type="transmembrane region" description="Helical" evidence="5">
    <location>
        <begin position="156"/>
        <end position="176"/>
    </location>
</feature>
<feature type="transmembrane region" description="Helical" evidence="5">
    <location>
        <begin position="201"/>
        <end position="225"/>
    </location>
</feature>
<keyword evidence="5" id="KW-0830">Ubiquinone</keyword>
<dbReference type="NCBIfam" id="TIGR01770">
    <property type="entry name" value="NDH_I_N"/>
    <property type="match status" value="1"/>
</dbReference>
<dbReference type="PANTHER" id="PTHR22773">
    <property type="entry name" value="NADH DEHYDROGENASE"/>
    <property type="match status" value="1"/>
</dbReference>
<evidence type="ECO:0000256" key="4">
    <source>
        <dbReference type="ARBA" id="ARBA00023136"/>
    </source>
</evidence>
<dbReference type="RefSeq" id="WP_146876507.1">
    <property type="nucleotide sequence ID" value="NZ_BJXV01000026.1"/>
</dbReference>
<dbReference type="GO" id="GO:0042773">
    <property type="term" value="P:ATP synthesis coupled electron transport"/>
    <property type="evidence" value="ECO:0007669"/>
    <property type="project" value="InterPro"/>
</dbReference>
<dbReference type="EMBL" id="BJXV01000026">
    <property type="protein sequence ID" value="GEN29599.1"/>
    <property type="molecule type" value="Genomic_DNA"/>
</dbReference>
<feature type="transmembrane region" description="Helical" evidence="5">
    <location>
        <begin position="237"/>
        <end position="258"/>
    </location>
</feature>